<keyword evidence="1" id="KW-0812">Transmembrane</keyword>
<proteinExistence type="predicted"/>
<gene>
    <name evidence="3" type="ORF">NAEGRDRAFT_69019</name>
</gene>
<accession>D2VJF3</accession>
<dbReference type="InParanoid" id="D2VJF3"/>
<evidence type="ECO:0000313" key="3">
    <source>
        <dbReference type="EMBL" id="EFC43030.1"/>
    </source>
</evidence>
<reference evidence="3 4" key="1">
    <citation type="journal article" date="2010" name="Cell">
        <title>The genome of Naegleria gruberi illuminates early eukaryotic versatility.</title>
        <authorList>
            <person name="Fritz-Laylin L.K."/>
            <person name="Prochnik S.E."/>
            <person name="Ginger M.L."/>
            <person name="Dacks J.B."/>
            <person name="Carpenter M.L."/>
            <person name="Field M.C."/>
            <person name="Kuo A."/>
            <person name="Paredez A."/>
            <person name="Chapman J."/>
            <person name="Pham J."/>
            <person name="Shu S."/>
            <person name="Neupane R."/>
            <person name="Cipriano M."/>
            <person name="Mancuso J."/>
            <person name="Tu H."/>
            <person name="Salamov A."/>
            <person name="Lindquist E."/>
            <person name="Shapiro H."/>
            <person name="Lucas S."/>
            <person name="Grigoriev I.V."/>
            <person name="Cande W.Z."/>
            <person name="Fulton C."/>
            <person name="Rokhsar D.S."/>
            <person name="Dawson S.C."/>
        </authorList>
    </citation>
    <scope>NUCLEOTIDE SEQUENCE [LARGE SCALE GENOMIC DNA]</scope>
    <source>
        <strain evidence="3 4">NEG-M</strain>
    </source>
</reference>
<dbReference type="VEuPathDB" id="AmoebaDB:NAEGRDRAFT_69019"/>
<name>D2VJF3_NAEGR</name>
<dbReference type="InterPro" id="IPR001054">
    <property type="entry name" value="A/G_cyclase"/>
</dbReference>
<dbReference type="AlphaFoldDB" id="D2VJF3"/>
<dbReference type="SUPFAM" id="SSF53850">
    <property type="entry name" value="Periplasmic binding protein-like II"/>
    <property type="match status" value="1"/>
</dbReference>
<evidence type="ECO:0000259" key="2">
    <source>
        <dbReference type="PROSITE" id="PS50125"/>
    </source>
</evidence>
<evidence type="ECO:0000313" key="4">
    <source>
        <dbReference type="Proteomes" id="UP000006671"/>
    </source>
</evidence>
<keyword evidence="4" id="KW-1185">Reference proteome</keyword>
<keyword evidence="1" id="KW-1133">Transmembrane helix</keyword>
<dbReference type="PROSITE" id="PS50125">
    <property type="entry name" value="GUANYLATE_CYCLASE_2"/>
    <property type="match status" value="1"/>
</dbReference>
<dbReference type="GO" id="GO:0035556">
    <property type="term" value="P:intracellular signal transduction"/>
    <property type="evidence" value="ECO:0007669"/>
    <property type="project" value="InterPro"/>
</dbReference>
<dbReference type="OrthoDB" id="2021138at2759"/>
<dbReference type="eggNOG" id="KOG0618">
    <property type="taxonomic scope" value="Eukaryota"/>
</dbReference>
<dbReference type="GeneID" id="8852081"/>
<feature type="transmembrane region" description="Helical" evidence="1">
    <location>
        <begin position="217"/>
        <end position="244"/>
    </location>
</feature>
<dbReference type="OMA" id="WISEPPF"/>
<feature type="domain" description="Guanylate cyclase" evidence="2">
    <location>
        <begin position="264"/>
        <end position="401"/>
    </location>
</feature>
<protein>
    <submittedName>
        <fullName evidence="3">Predicted protein</fullName>
    </submittedName>
</protein>
<dbReference type="InterPro" id="IPR050697">
    <property type="entry name" value="Adenylyl/Guanylyl_Cyclase_3/4"/>
</dbReference>
<dbReference type="STRING" id="5762.D2VJF3"/>
<dbReference type="SMART" id="SM00044">
    <property type="entry name" value="CYCc"/>
    <property type="match status" value="1"/>
</dbReference>
<dbReference type="Gene3D" id="3.30.70.1230">
    <property type="entry name" value="Nucleotide cyclase"/>
    <property type="match status" value="1"/>
</dbReference>
<dbReference type="Proteomes" id="UP000006671">
    <property type="component" value="Unassembled WGS sequence"/>
</dbReference>
<dbReference type="PANTHER" id="PTHR43081:SF1">
    <property type="entry name" value="ADENYLATE CYCLASE, TERMINAL-DIFFERENTIATION SPECIFIC"/>
    <property type="match status" value="1"/>
</dbReference>
<organism evidence="4">
    <name type="scientific">Naegleria gruberi</name>
    <name type="common">Amoeba</name>
    <dbReference type="NCBI Taxonomy" id="5762"/>
    <lineage>
        <taxon>Eukaryota</taxon>
        <taxon>Discoba</taxon>
        <taxon>Heterolobosea</taxon>
        <taxon>Tetramitia</taxon>
        <taxon>Eutetramitia</taxon>
        <taxon>Vahlkampfiidae</taxon>
        <taxon>Naegleria</taxon>
    </lineage>
</organism>
<dbReference type="SUPFAM" id="SSF55073">
    <property type="entry name" value="Nucleotide cyclase"/>
    <property type="match status" value="1"/>
</dbReference>
<keyword evidence="1" id="KW-0472">Membrane</keyword>
<dbReference type="EMBL" id="GG738876">
    <property type="protein sequence ID" value="EFC43030.1"/>
    <property type="molecule type" value="Genomic_DNA"/>
</dbReference>
<dbReference type="Pfam" id="PF00211">
    <property type="entry name" value="Guanylate_cyc"/>
    <property type="match status" value="1"/>
</dbReference>
<dbReference type="KEGG" id="ngr:NAEGRDRAFT_69019"/>
<dbReference type="PANTHER" id="PTHR43081">
    <property type="entry name" value="ADENYLATE CYCLASE, TERMINAL-DIFFERENTIATION SPECIFIC-RELATED"/>
    <property type="match status" value="1"/>
</dbReference>
<dbReference type="RefSeq" id="XP_002675774.1">
    <property type="nucleotide sequence ID" value="XM_002675728.1"/>
</dbReference>
<dbReference type="GO" id="GO:0009190">
    <property type="term" value="P:cyclic nucleotide biosynthetic process"/>
    <property type="evidence" value="ECO:0007669"/>
    <property type="project" value="InterPro"/>
</dbReference>
<sequence>MDIGDLGPLGQVGWYIPNWMAIDNPLSLNYRYYRTVNATRYISGAKTWVNFDEQVIKNLKLNLVLEYPPQNYTEKFLIQELRNAERERKQLVSYFFTPHQLFSRPNAPQRVTLPPFTAECVSPHNVENNLVDCDFAMTTYSKLQTRAVLSFPEKVQNFLERMKLTNADQIELLGLVSYDKMSKEDAACTWILKGNNTERWKSWISEPPFQPEKSNAFIISMTVVGFTLAIILIGFCVFCCGFCIRKNSIRKRENRLAPKAPPICIVFTHIQNASLLWTLDSDLMKKVVTIHHKIVRDNIRKFKGYEVKTQSDSFMIAFSDPIEAIGCCFAIQNDLLKGNWTPEMLEFPDMKEVKWNNEIIYKGPRVRMGLHYGSEVEAHFDPTTKRYDYFGTTVNQASRTENQAQGGRIYICSNIHDHLKHQMGGASRCNICMDKGFPIHKDPIFQFKQLLYSGKIQFENMGNFILKGLEGNHTLFWIMDTTSPRTSYIQQFELLPHVRIDSGLSVPLLREKIDKERMELKQSCASCISDPSKWNENEKSKLLHRLVLWNNDTEEEKDAWTELELKHLIPIVISHYLPAEMDNIVSDNKEYAYEDTIIRPDNRKRRNSVAQPCRKESLSSSSSIAVMSCPEELIQSGA</sequence>
<dbReference type="InterPro" id="IPR029787">
    <property type="entry name" value="Nucleotide_cyclase"/>
</dbReference>
<dbReference type="CDD" id="cd07302">
    <property type="entry name" value="CHD"/>
    <property type="match status" value="1"/>
</dbReference>
<evidence type="ECO:0000256" key="1">
    <source>
        <dbReference type="SAM" id="Phobius"/>
    </source>
</evidence>